<dbReference type="EMBL" id="CP023695">
    <property type="protein sequence ID" value="QEV21889.1"/>
    <property type="molecule type" value="Genomic_DNA"/>
</dbReference>
<dbReference type="PANTHER" id="PTHR43808">
    <property type="entry name" value="ACETYLORNITHINE DEACETYLASE"/>
    <property type="match status" value="1"/>
</dbReference>
<evidence type="ECO:0000256" key="2">
    <source>
        <dbReference type="ARBA" id="ARBA00022605"/>
    </source>
</evidence>
<dbReference type="InterPro" id="IPR010175">
    <property type="entry name" value="LysK"/>
</dbReference>
<evidence type="ECO:0000256" key="1">
    <source>
        <dbReference type="ARBA" id="ARBA00022490"/>
    </source>
</evidence>
<dbReference type="GO" id="GO:0050897">
    <property type="term" value="F:cobalt ion binding"/>
    <property type="evidence" value="ECO:0007669"/>
    <property type="project" value="InterPro"/>
</dbReference>
<keyword evidence="4 8" id="KW-0378">Hydrolase</keyword>
<dbReference type="PROSITE" id="PS00758">
    <property type="entry name" value="ARGE_DAPE_CPG2_1"/>
    <property type="match status" value="1"/>
</dbReference>
<keyword evidence="1" id="KW-0963">Cytoplasm</keyword>
<keyword evidence="6" id="KW-0457">Lysine biosynthesis</keyword>
<gene>
    <name evidence="8" type="ORF">CP975_34125</name>
</gene>
<dbReference type="KEGG" id="salw:CP975_34125"/>
<name>A0A5J6HNL1_STRAD</name>
<keyword evidence="7" id="KW-0170">Cobalt</keyword>
<dbReference type="GO" id="GO:0008270">
    <property type="term" value="F:zinc ion binding"/>
    <property type="evidence" value="ECO:0007669"/>
    <property type="project" value="InterPro"/>
</dbReference>
<dbReference type="OrthoDB" id="7055905at2"/>
<protein>
    <submittedName>
        <fullName evidence="8">M20/M25/M40 family metallo-hydrolase</fullName>
    </submittedName>
</protein>
<dbReference type="GO" id="GO:0016811">
    <property type="term" value="F:hydrolase activity, acting on carbon-nitrogen (but not peptide) bonds, in linear amides"/>
    <property type="evidence" value="ECO:0007669"/>
    <property type="project" value="InterPro"/>
</dbReference>
<evidence type="ECO:0000256" key="6">
    <source>
        <dbReference type="ARBA" id="ARBA00023154"/>
    </source>
</evidence>
<dbReference type="InterPro" id="IPR002933">
    <property type="entry name" value="Peptidase_M20"/>
</dbReference>
<proteinExistence type="inferred from homology"/>
<keyword evidence="3" id="KW-0479">Metal-binding</keyword>
<dbReference type="GO" id="GO:0009085">
    <property type="term" value="P:lysine biosynthetic process"/>
    <property type="evidence" value="ECO:0007669"/>
    <property type="project" value="UniProtKB-KW"/>
</dbReference>
<keyword evidence="9" id="KW-1185">Reference proteome</keyword>
<organism evidence="8 9">
    <name type="scientific">Streptomyces alboniger</name>
    <dbReference type="NCBI Taxonomy" id="132473"/>
    <lineage>
        <taxon>Bacteria</taxon>
        <taxon>Bacillati</taxon>
        <taxon>Actinomycetota</taxon>
        <taxon>Actinomycetes</taxon>
        <taxon>Kitasatosporales</taxon>
        <taxon>Streptomycetaceae</taxon>
        <taxon>Streptomyces</taxon>
        <taxon>Streptomyces aurantiacus group</taxon>
    </lineage>
</organism>
<evidence type="ECO:0000256" key="3">
    <source>
        <dbReference type="ARBA" id="ARBA00022723"/>
    </source>
</evidence>
<evidence type="ECO:0000313" key="9">
    <source>
        <dbReference type="Proteomes" id="UP000326553"/>
    </source>
</evidence>
<dbReference type="PANTHER" id="PTHR43808:SF28">
    <property type="entry name" value="[LYSW]-LYSINE_[LYSW]-ORNITHINE HYDROLASE"/>
    <property type="match status" value="1"/>
</dbReference>
<evidence type="ECO:0000256" key="5">
    <source>
        <dbReference type="ARBA" id="ARBA00022833"/>
    </source>
</evidence>
<dbReference type="SUPFAM" id="SSF53187">
    <property type="entry name" value="Zn-dependent exopeptidases"/>
    <property type="match status" value="1"/>
</dbReference>
<evidence type="ECO:0000256" key="4">
    <source>
        <dbReference type="ARBA" id="ARBA00022801"/>
    </source>
</evidence>
<keyword evidence="2" id="KW-0028">Amino-acid biosynthesis</keyword>
<dbReference type="NCBIfam" id="TIGR01902">
    <property type="entry name" value="dapE-lys-deAc"/>
    <property type="match status" value="1"/>
</dbReference>
<keyword evidence="5" id="KW-0862">Zinc</keyword>
<dbReference type="Proteomes" id="UP000326553">
    <property type="component" value="Chromosome"/>
</dbReference>
<evidence type="ECO:0000256" key="7">
    <source>
        <dbReference type="ARBA" id="ARBA00023285"/>
    </source>
</evidence>
<dbReference type="RefSeq" id="WP_055535336.1">
    <property type="nucleotide sequence ID" value="NZ_CP023695.1"/>
</dbReference>
<reference evidence="8 9" key="1">
    <citation type="submission" date="2017-09" db="EMBL/GenBank/DDBJ databases">
        <authorList>
            <person name="Lee N."/>
            <person name="Cho B.-K."/>
        </authorList>
    </citation>
    <scope>NUCLEOTIDE SEQUENCE [LARGE SCALE GENOMIC DNA]</scope>
    <source>
        <strain evidence="8 9">ATCC 12461</strain>
    </source>
</reference>
<dbReference type="HAMAP" id="MF_01120">
    <property type="entry name" value="LysK"/>
    <property type="match status" value="1"/>
</dbReference>
<dbReference type="Pfam" id="PF01546">
    <property type="entry name" value="Peptidase_M20"/>
    <property type="match status" value="1"/>
</dbReference>
<accession>A0A5J6HNL1</accession>
<dbReference type="Gene3D" id="3.40.630.10">
    <property type="entry name" value="Zn peptidases"/>
    <property type="match status" value="2"/>
</dbReference>
<dbReference type="InterPro" id="IPR001261">
    <property type="entry name" value="ArgE/DapE_CS"/>
</dbReference>
<dbReference type="AlphaFoldDB" id="A0A5J6HNL1"/>
<evidence type="ECO:0000313" key="8">
    <source>
        <dbReference type="EMBL" id="QEV21889.1"/>
    </source>
</evidence>
<sequence>MGVLDELDETELLRLMVETPSVTGEEGALVAQLVDAMSALGFRAHRDAVGNAVGELGTPGAPLILLLGHIDTVPGDLKVYEDAGKLYGRGAVDAKGPLATMVWAALRASARCDAHLMVVGAVGEEGSSPGARHLRGVVRPDAVVIGEPSGVGNVVLGYKGIIRFAVDISRPGAHTSSPAPKAVEVAADHWQAVRRHLAEGDASRPAFDRAIPALVALHGDVRRARVEISCRIPVGFDRDGFLDWLRELAGPDPLTVAESLPAVRSPRTDPVVAALREGIRRHVGAPTAKVKLGTADMNVVGPHWDVPIAAYGPGDSRLDHTDEEHVDLTEYLTAIDVLTTAVEELAAALAATEGRTRGAAAGSGPGATP</sequence>
<dbReference type="InterPro" id="IPR050072">
    <property type="entry name" value="Peptidase_M20A"/>
</dbReference>